<dbReference type="SUPFAM" id="SSF81383">
    <property type="entry name" value="F-box domain"/>
    <property type="match status" value="1"/>
</dbReference>
<evidence type="ECO:0000259" key="2">
    <source>
        <dbReference type="SMART" id="SM00256"/>
    </source>
</evidence>
<reference evidence="3 4" key="1">
    <citation type="journal article" date="2013" name="PLoS ONE">
        <title>Genomic and secretomic analyses reveal unique features of the lignocellulolytic enzyme system of Penicillium decumbens.</title>
        <authorList>
            <person name="Liu G."/>
            <person name="Zhang L."/>
            <person name="Wei X."/>
            <person name="Zou G."/>
            <person name="Qin Y."/>
            <person name="Ma L."/>
            <person name="Li J."/>
            <person name="Zheng H."/>
            <person name="Wang S."/>
            <person name="Wang C."/>
            <person name="Xun L."/>
            <person name="Zhao G.-P."/>
            <person name="Zhou Z."/>
            <person name="Qu Y."/>
        </authorList>
    </citation>
    <scope>NUCLEOTIDE SEQUENCE [LARGE SCALE GENOMIC DNA]</scope>
    <source>
        <strain evidence="4">114-2 / CGMCC 5302</strain>
    </source>
</reference>
<feature type="compositionally biased region" description="Acidic residues" evidence="1">
    <location>
        <begin position="153"/>
        <end position="170"/>
    </location>
</feature>
<accession>S8AN03</accession>
<dbReference type="OrthoDB" id="3800738at2759"/>
<dbReference type="EMBL" id="KB644410">
    <property type="protein sequence ID" value="EPS27278.1"/>
    <property type="molecule type" value="Genomic_DNA"/>
</dbReference>
<evidence type="ECO:0000256" key="1">
    <source>
        <dbReference type="SAM" id="MobiDB-lite"/>
    </source>
</evidence>
<dbReference type="AlphaFoldDB" id="S8AN03"/>
<evidence type="ECO:0000313" key="3">
    <source>
        <dbReference type="EMBL" id="EPS27278.1"/>
    </source>
</evidence>
<dbReference type="SMART" id="SM00256">
    <property type="entry name" value="FBOX"/>
    <property type="match status" value="1"/>
</dbReference>
<name>S8AN03_PENO1</name>
<dbReference type="InterPro" id="IPR001810">
    <property type="entry name" value="F-box_dom"/>
</dbReference>
<dbReference type="HOGENOM" id="CLU_1116060_0_0_1"/>
<feature type="domain" description="F-box" evidence="2">
    <location>
        <begin position="12"/>
        <end position="52"/>
    </location>
</feature>
<gene>
    <name evidence="3" type="ORF">PDE_02221</name>
</gene>
<keyword evidence="4" id="KW-1185">Reference proteome</keyword>
<dbReference type="CDD" id="cd09917">
    <property type="entry name" value="F-box_SF"/>
    <property type="match status" value="1"/>
</dbReference>
<protein>
    <recommendedName>
        <fullName evidence="2">F-box domain-containing protein</fullName>
    </recommendedName>
</protein>
<feature type="region of interest" description="Disordered" evidence="1">
    <location>
        <begin position="144"/>
        <end position="170"/>
    </location>
</feature>
<evidence type="ECO:0000313" key="4">
    <source>
        <dbReference type="Proteomes" id="UP000019376"/>
    </source>
</evidence>
<sequence length="249" mass="28052">MDPSRAMTRVLGTSELLASILSHLPQGDLLRLQRVSHSWLSLIRASPVLWPTTFTGQSDFRHTTTGTPRLNTFAISCLRWSPSLETDALNTAEFRSVQADQTLRAVAYENASWRAQYLTWPPVSRITVVHGTISQEEPGLPDLIIASRQGDPEPLESQEQSEDSDSDLDDEAPPLVLYIEDFPHNAGRECHGIRVLDLIYGLRLHYLQYSFSLEHYLRPAFEAPRGGEILAGLKKYPRKLMLDVTVLNM</sequence>
<proteinExistence type="predicted"/>
<dbReference type="InterPro" id="IPR036047">
    <property type="entry name" value="F-box-like_dom_sf"/>
</dbReference>
<dbReference type="Pfam" id="PF12937">
    <property type="entry name" value="F-box-like"/>
    <property type="match status" value="1"/>
</dbReference>
<dbReference type="Gene3D" id="1.20.1280.50">
    <property type="match status" value="1"/>
</dbReference>
<organism evidence="3 4">
    <name type="scientific">Penicillium oxalicum (strain 114-2 / CGMCC 5302)</name>
    <name type="common">Penicillium decumbens</name>
    <dbReference type="NCBI Taxonomy" id="933388"/>
    <lineage>
        <taxon>Eukaryota</taxon>
        <taxon>Fungi</taxon>
        <taxon>Dikarya</taxon>
        <taxon>Ascomycota</taxon>
        <taxon>Pezizomycotina</taxon>
        <taxon>Eurotiomycetes</taxon>
        <taxon>Eurotiomycetidae</taxon>
        <taxon>Eurotiales</taxon>
        <taxon>Aspergillaceae</taxon>
        <taxon>Penicillium</taxon>
    </lineage>
</organism>
<dbReference type="Proteomes" id="UP000019376">
    <property type="component" value="Unassembled WGS sequence"/>
</dbReference>